<evidence type="ECO:0000313" key="16">
    <source>
        <dbReference type="Proteomes" id="UP001162156"/>
    </source>
</evidence>
<keyword evidence="4" id="KW-1017">Isopeptide bond</keyword>
<evidence type="ECO:0000256" key="12">
    <source>
        <dbReference type="ARBA" id="ARBA00081642"/>
    </source>
</evidence>
<dbReference type="GO" id="GO:0061630">
    <property type="term" value="F:ubiquitin protein ligase activity"/>
    <property type="evidence" value="ECO:0007669"/>
    <property type="project" value="UniProtKB-EC"/>
</dbReference>
<feature type="domain" description="HECT" evidence="14">
    <location>
        <begin position="191"/>
        <end position="526"/>
    </location>
</feature>
<evidence type="ECO:0000256" key="4">
    <source>
        <dbReference type="ARBA" id="ARBA00022499"/>
    </source>
</evidence>
<dbReference type="EMBL" id="JANEYF010004975">
    <property type="protein sequence ID" value="KAJ8929517.1"/>
    <property type="molecule type" value="Genomic_DNA"/>
</dbReference>
<evidence type="ECO:0000256" key="2">
    <source>
        <dbReference type="ARBA" id="ARBA00004906"/>
    </source>
</evidence>
<dbReference type="AlphaFoldDB" id="A0AAV8WTL1"/>
<dbReference type="SUPFAM" id="SSF56204">
    <property type="entry name" value="Hect, E3 ligase catalytic domain"/>
    <property type="match status" value="1"/>
</dbReference>
<keyword evidence="6 13" id="KW-0833">Ubl conjugation pathway</keyword>
<dbReference type="SMART" id="SM00119">
    <property type="entry name" value="HECTc"/>
    <property type="match status" value="1"/>
</dbReference>
<comment type="similarity">
    <text evidence="8">Belongs to the UBE3C family.</text>
</comment>
<keyword evidence="5" id="KW-0808">Transferase</keyword>
<dbReference type="PROSITE" id="PS50237">
    <property type="entry name" value="HECT"/>
    <property type="match status" value="1"/>
</dbReference>
<comment type="caution">
    <text evidence="15">The sequence shown here is derived from an EMBL/GenBank/DDBJ whole genome shotgun (WGS) entry which is preliminary data.</text>
</comment>
<dbReference type="EC" id="2.3.2.26" evidence="3"/>
<comment type="catalytic activity">
    <reaction evidence="1">
        <text>S-ubiquitinyl-[E2 ubiquitin-conjugating enzyme]-L-cysteine + [acceptor protein]-L-lysine = [E2 ubiquitin-conjugating enzyme]-L-cysteine + N(6)-ubiquitinyl-[acceptor protein]-L-lysine.</text>
        <dbReference type="EC" id="2.3.2.26"/>
    </reaction>
</comment>
<evidence type="ECO:0000256" key="3">
    <source>
        <dbReference type="ARBA" id="ARBA00012485"/>
    </source>
</evidence>
<evidence type="ECO:0000259" key="14">
    <source>
        <dbReference type="PROSITE" id="PS50237"/>
    </source>
</evidence>
<evidence type="ECO:0000256" key="5">
    <source>
        <dbReference type="ARBA" id="ARBA00022679"/>
    </source>
</evidence>
<dbReference type="Gene3D" id="3.90.1750.10">
    <property type="entry name" value="Hect, E3 ligase catalytic domains"/>
    <property type="match status" value="1"/>
</dbReference>
<dbReference type="Gene3D" id="3.30.2160.10">
    <property type="entry name" value="Hect, E3 ligase catalytic domain"/>
    <property type="match status" value="1"/>
</dbReference>
<dbReference type="Proteomes" id="UP001162156">
    <property type="component" value="Unassembled WGS sequence"/>
</dbReference>
<evidence type="ECO:0000256" key="7">
    <source>
        <dbReference type="ARBA" id="ARBA00022843"/>
    </source>
</evidence>
<comment type="subunit">
    <text evidence="9">Interacts with 26S proteasomes. Interacts (via the HECT domain) with UBE2D1 and, less efficiently, with UBE2L3.</text>
</comment>
<evidence type="ECO:0000256" key="6">
    <source>
        <dbReference type="ARBA" id="ARBA00022786"/>
    </source>
</evidence>
<name>A0AAV8WTL1_9CUCU</name>
<reference evidence="15" key="1">
    <citation type="journal article" date="2023" name="Insect Mol. Biol.">
        <title>Genome sequencing provides insights into the evolution of gene families encoding plant cell wall-degrading enzymes in longhorned beetles.</title>
        <authorList>
            <person name="Shin N.R."/>
            <person name="Okamura Y."/>
            <person name="Kirsch R."/>
            <person name="Pauchet Y."/>
        </authorList>
    </citation>
    <scope>NUCLEOTIDE SEQUENCE</scope>
    <source>
        <strain evidence="15">RBIC_L_NR</strain>
    </source>
</reference>
<evidence type="ECO:0000256" key="13">
    <source>
        <dbReference type="PROSITE-ProRule" id="PRU00104"/>
    </source>
</evidence>
<keyword evidence="7" id="KW-0832">Ubl conjugation</keyword>
<feature type="active site" description="Glycyl thioester intermediate" evidence="13">
    <location>
        <position position="494"/>
    </location>
</feature>
<evidence type="ECO:0000256" key="1">
    <source>
        <dbReference type="ARBA" id="ARBA00000885"/>
    </source>
</evidence>
<sequence>MFIENSDTSETFSKHDLHYMSKLLKNVATDLIEVAFPMCRSSAIPATPEILHLYRSCLNCVKMLYMLDMRKEFCPAGFWTAKKIHISQDLSRKNYLSKSIVSFHGVVNDRDDDEHLPPLSTIEQRSLAILEELPFLIAFNTRVLLLRDLCRYSLGENDYQRMHHELLNDSTIVIRRTHLYEDAFDKISTKSESDLKHKVRIQFINNVGLEEAGIDGGGIFKEFINEVLKTAFDPNRGFFLMTADNTLYPNPNVHLIVENFTDHFHFIGRLVGKAIFENILVDLPLAEFFLAKLLVDRASAHYLKSLDPVLYRNLLYLRDYSGDVSDLGLDFTTVNNDLGETRIMELKPNGRNIPVTNENRLEYIQRLADLKLNTQLKRQCAAFRDGLNSVVPLMWLRLFNHNELQVIIGGDTQEIDLSDLRAHTVYGGEFSVDHPTILLFWKILHKFTDIQRKQLLKFVTSCSRPPLLGFKELNPQFCIQSSGTENRMPTASTCLNLLKIPIIREEETLRTKLLAAIEQQAGFELS</sequence>
<organism evidence="15 16">
    <name type="scientific">Rhamnusium bicolor</name>
    <dbReference type="NCBI Taxonomy" id="1586634"/>
    <lineage>
        <taxon>Eukaryota</taxon>
        <taxon>Metazoa</taxon>
        <taxon>Ecdysozoa</taxon>
        <taxon>Arthropoda</taxon>
        <taxon>Hexapoda</taxon>
        <taxon>Insecta</taxon>
        <taxon>Pterygota</taxon>
        <taxon>Neoptera</taxon>
        <taxon>Endopterygota</taxon>
        <taxon>Coleoptera</taxon>
        <taxon>Polyphaga</taxon>
        <taxon>Cucujiformia</taxon>
        <taxon>Chrysomeloidea</taxon>
        <taxon>Cerambycidae</taxon>
        <taxon>Lepturinae</taxon>
        <taxon>Rhagiini</taxon>
        <taxon>Rhamnusium</taxon>
    </lineage>
</organism>
<dbReference type="Gene3D" id="3.30.2410.10">
    <property type="entry name" value="Hect, E3 ligase catalytic domain"/>
    <property type="match status" value="1"/>
</dbReference>
<dbReference type="InterPro" id="IPR044611">
    <property type="entry name" value="E3A/B/C-like"/>
</dbReference>
<dbReference type="GO" id="GO:0009966">
    <property type="term" value="P:regulation of signal transduction"/>
    <property type="evidence" value="ECO:0007669"/>
    <property type="project" value="UniProtKB-ARBA"/>
</dbReference>
<dbReference type="InterPro" id="IPR035983">
    <property type="entry name" value="Hect_E3_ubiquitin_ligase"/>
</dbReference>
<dbReference type="FunFam" id="3.90.1750.10:FF:000014">
    <property type="entry name" value="Putative Ubiquitin-protein ligase E3C"/>
    <property type="match status" value="1"/>
</dbReference>
<evidence type="ECO:0000256" key="10">
    <source>
        <dbReference type="ARBA" id="ARBA00067506"/>
    </source>
</evidence>
<protein>
    <recommendedName>
        <fullName evidence="10">Ubiquitin-protein ligase E3C</fullName>
        <ecNumber evidence="3">2.3.2.26</ecNumber>
    </recommendedName>
    <alternativeName>
        <fullName evidence="11">HECT-type ubiquitin transferase E3C</fullName>
    </alternativeName>
    <alternativeName>
        <fullName evidence="12">RTA-associated ubiquitin ligase</fullName>
    </alternativeName>
</protein>
<dbReference type="FunFam" id="3.30.2160.10:FF:000002">
    <property type="entry name" value="Putative Ubiquitin-protein ligase E3C"/>
    <property type="match status" value="1"/>
</dbReference>
<dbReference type="PANTHER" id="PTHR45700">
    <property type="entry name" value="UBIQUITIN-PROTEIN LIGASE E3C"/>
    <property type="match status" value="1"/>
</dbReference>
<proteinExistence type="inferred from homology"/>
<evidence type="ECO:0000256" key="11">
    <source>
        <dbReference type="ARBA" id="ARBA00077269"/>
    </source>
</evidence>
<gene>
    <name evidence="15" type="ORF">NQ314_017775</name>
</gene>
<evidence type="ECO:0000313" key="15">
    <source>
        <dbReference type="EMBL" id="KAJ8929517.1"/>
    </source>
</evidence>
<evidence type="ECO:0000256" key="9">
    <source>
        <dbReference type="ARBA" id="ARBA00063372"/>
    </source>
</evidence>
<dbReference type="FunFam" id="3.30.2410.10:FF:000011">
    <property type="entry name" value="Putative Ubiquitin-protein ligase E3C"/>
    <property type="match status" value="1"/>
</dbReference>
<accession>A0AAV8WTL1</accession>
<dbReference type="GO" id="GO:0000209">
    <property type="term" value="P:protein polyubiquitination"/>
    <property type="evidence" value="ECO:0007669"/>
    <property type="project" value="InterPro"/>
</dbReference>
<dbReference type="CDD" id="cd00078">
    <property type="entry name" value="HECTc"/>
    <property type="match status" value="1"/>
</dbReference>
<dbReference type="GO" id="GO:0006511">
    <property type="term" value="P:ubiquitin-dependent protein catabolic process"/>
    <property type="evidence" value="ECO:0007669"/>
    <property type="project" value="TreeGrafter"/>
</dbReference>
<dbReference type="PANTHER" id="PTHR45700:SF2">
    <property type="entry name" value="UBIQUITIN-PROTEIN LIGASE E3C"/>
    <property type="match status" value="1"/>
</dbReference>
<evidence type="ECO:0000256" key="8">
    <source>
        <dbReference type="ARBA" id="ARBA00061050"/>
    </source>
</evidence>
<keyword evidence="16" id="KW-1185">Reference proteome</keyword>
<comment type="pathway">
    <text evidence="2">Protein modification; protein ubiquitination.</text>
</comment>
<dbReference type="Pfam" id="PF00632">
    <property type="entry name" value="HECT"/>
    <property type="match status" value="1"/>
</dbReference>
<dbReference type="InterPro" id="IPR000569">
    <property type="entry name" value="HECT_dom"/>
</dbReference>